<dbReference type="AlphaFoldDB" id="A0A6J4RS30"/>
<accession>A0A6J4RS30</accession>
<name>A0A6J4RS30_9ACTN</name>
<dbReference type="EMBL" id="CADCVR010000012">
    <property type="protein sequence ID" value="CAA9476023.1"/>
    <property type="molecule type" value="Genomic_DNA"/>
</dbReference>
<evidence type="ECO:0008006" key="2">
    <source>
        <dbReference type="Google" id="ProtNLM"/>
    </source>
</evidence>
<proteinExistence type="predicted"/>
<sequence>MIPKELRDSLGLRPGVVEVRAEGTGIRVDVPADETLDERDGRLVIAAAGATLDDETVRGLRDAGQK</sequence>
<reference evidence="1" key="1">
    <citation type="submission" date="2020-02" db="EMBL/GenBank/DDBJ databases">
        <authorList>
            <person name="Meier V. D."/>
        </authorList>
    </citation>
    <scope>NUCLEOTIDE SEQUENCE</scope>
    <source>
        <strain evidence="1">AVDCRST_MAG53</strain>
    </source>
</reference>
<gene>
    <name evidence="1" type="ORF">AVDCRST_MAG53-303</name>
</gene>
<protein>
    <recommendedName>
        <fullName evidence="2">SpoVT-AbrB domain-containing protein</fullName>
    </recommendedName>
</protein>
<organism evidence="1">
    <name type="scientific">uncultured Solirubrobacteraceae bacterium</name>
    <dbReference type="NCBI Taxonomy" id="1162706"/>
    <lineage>
        <taxon>Bacteria</taxon>
        <taxon>Bacillati</taxon>
        <taxon>Actinomycetota</taxon>
        <taxon>Thermoleophilia</taxon>
        <taxon>Solirubrobacterales</taxon>
        <taxon>Solirubrobacteraceae</taxon>
        <taxon>environmental samples</taxon>
    </lineage>
</organism>
<evidence type="ECO:0000313" key="1">
    <source>
        <dbReference type="EMBL" id="CAA9476023.1"/>
    </source>
</evidence>